<evidence type="ECO:0000256" key="11">
    <source>
        <dbReference type="SAM" id="Phobius"/>
    </source>
</evidence>
<protein>
    <recommendedName>
        <fullName evidence="9">Circadian input-output histidine kinase CikA</fullName>
        <ecNumber evidence="3">2.7.13.3</ecNumber>
    </recommendedName>
    <alternativeName>
        <fullName evidence="4">Stage 0 sporulation protein A homolog</fullName>
    </alternativeName>
</protein>
<evidence type="ECO:0000256" key="8">
    <source>
        <dbReference type="ARBA" id="ARBA00024867"/>
    </source>
</evidence>
<dbReference type="RefSeq" id="WP_074788774.1">
    <property type="nucleotide sequence ID" value="NZ_FNZX01000003.1"/>
</dbReference>
<evidence type="ECO:0000256" key="2">
    <source>
        <dbReference type="ARBA" id="ARBA00006402"/>
    </source>
</evidence>
<keyword evidence="11" id="KW-0472">Membrane</keyword>
<dbReference type="SUPFAM" id="SSF55874">
    <property type="entry name" value="ATPase domain of HSP90 chaperone/DNA topoisomerase II/histidine kinase"/>
    <property type="match status" value="1"/>
</dbReference>
<evidence type="ECO:0000256" key="10">
    <source>
        <dbReference type="PROSITE-ProRule" id="PRU00169"/>
    </source>
</evidence>
<keyword evidence="11" id="KW-1133">Transmembrane helix</keyword>
<comment type="catalytic activity">
    <reaction evidence="1">
        <text>ATP + protein L-histidine = ADP + protein N-phospho-L-histidine.</text>
        <dbReference type="EC" id="2.7.13.3"/>
    </reaction>
</comment>
<feature type="domain" description="Histidine kinase" evidence="12">
    <location>
        <begin position="348"/>
        <end position="571"/>
    </location>
</feature>
<feature type="domain" description="Response regulatory" evidence="13">
    <location>
        <begin position="604"/>
        <end position="722"/>
    </location>
</feature>
<evidence type="ECO:0000256" key="3">
    <source>
        <dbReference type="ARBA" id="ARBA00012438"/>
    </source>
</evidence>
<accession>A0A1H7F2Y7</accession>
<dbReference type="CDD" id="cd00082">
    <property type="entry name" value="HisKA"/>
    <property type="match status" value="1"/>
</dbReference>
<organism evidence="14 15">
    <name type="scientific">Pseudobutyrivibrio ruminis</name>
    <dbReference type="NCBI Taxonomy" id="46206"/>
    <lineage>
        <taxon>Bacteria</taxon>
        <taxon>Bacillati</taxon>
        <taxon>Bacillota</taxon>
        <taxon>Clostridia</taxon>
        <taxon>Lachnospirales</taxon>
        <taxon>Lachnospiraceae</taxon>
        <taxon>Pseudobutyrivibrio</taxon>
    </lineage>
</organism>
<keyword evidence="5 10" id="KW-0597">Phosphoprotein</keyword>
<evidence type="ECO:0000256" key="7">
    <source>
        <dbReference type="ARBA" id="ARBA00023012"/>
    </source>
</evidence>
<comment type="similarity">
    <text evidence="2">In the N-terminal section; belongs to the phytochrome family.</text>
</comment>
<feature type="modified residue" description="4-aspartylphosphate" evidence="10">
    <location>
        <position position="653"/>
    </location>
</feature>
<evidence type="ECO:0000313" key="15">
    <source>
        <dbReference type="Proteomes" id="UP000182321"/>
    </source>
</evidence>
<dbReference type="EMBL" id="FNZX01000003">
    <property type="protein sequence ID" value="SEK20184.1"/>
    <property type="molecule type" value="Genomic_DNA"/>
</dbReference>
<evidence type="ECO:0000259" key="13">
    <source>
        <dbReference type="PROSITE" id="PS50110"/>
    </source>
</evidence>
<keyword evidence="7" id="KW-0902">Two-component regulatory system</keyword>
<evidence type="ECO:0000256" key="1">
    <source>
        <dbReference type="ARBA" id="ARBA00000085"/>
    </source>
</evidence>
<dbReference type="PROSITE" id="PS50110">
    <property type="entry name" value="RESPONSE_REGULATORY"/>
    <property type="match status" value="1"/>
</dbReference>
<dbReference type="CDD" id="cd16922">
    <property type="entry name" value="HATPase_EvgS-ArcB-TorS-like"/>
    <property type="match status" value="1"/>
</dbReference>
<name>A0A1H7F2Y7_9FIRM</name>
<dbReference type="PANTHER" id="PTHR45339">
    <property type="entry name" value="HYBRID SIGNAL TRANSDUCTION HISTIDINE KINASE J"/>
    <property type="match status" value="1"/>
</dbReference>
<dbReference type="InterPro" id="IPR003594">
    <property type="entry name" value="HATPase_dom"/>
</dbReference>
<evidence type="ECO:0000256" key="4">
    <source>
        <dbReference type="ARBA" id="ARBA00018672"/>
    </source>
</evidence>
<dbReference type="Pfam" id="PF00512">
    <property type="entry name" value="HisKA"/>
    <property type="match status" value="1"/>
</dbReference>
<dbReference type="Proteomes" id="UP000182321">
    <property type="component" value="Unassembled WGS sequence"/>
</dbReference>
<dbReference type="GO" id="GO:0000155">
    <property type="term" value="F:phosphorelay sensor kinase activity"/>
    <property type="evidence" value="ECO:0007669"/>
    <property type="project" value="InterPro"/>
</dbReference>
<dbReference type="SMART" id="SM00387">
    <property type="entry name" value="HATPase_c"/>
    <property type="match status" value="1"/>
</dbReference>
<dbReference type="Gene3D" id="3.40.50.2300">
    <property type="match status" value="2"/>
</dbReference>
<dbReference type="SUPFAM" id="SSF47384">
    <property type="entry name" value="Homodimeric domain of signal transducing histidine kinase"/>
    <property type="match status" value="1"/>
</dbReference>
<dbReference type="Gene3D" id="3.30.565.10">
    <property type="entry name" value="Histidine kinase-like ATPase, C-terminal domain"/>
    <property type="match status" value="1"/>
</dbReference>
<evidence type="ECO:0000256" key="9">
    <source>
        <dbReference type="ARBA" id="ARBA00074306"/>
    </source>
</evidence>
<dbReference type="Pfam" id="PF02518">
    <property type="entry name" value="HATPase_c"/>
    <property type="match status" value="1"/>
</dbReference>
<dbReference type="PROSITE" id="PS50109">
    <property type="entry name" value="HIS_KIN"/>
    <property type="match status" value="1"/>
</dbReference>
<evidence type="ECO:0000256" key="5">
    <source>
        <dbReference type="ARBA" id="ARBA00022553"/>
    </source>
</evidence>
<evidence type="ECO:0000313" key="14">
    <source>
        <dbReference type="EMBL" id="SEK20184.1"/>
    </source>
</evidence>
<keyword evidence="6 14" id="KW-0418">Kinase</keyword>
<keyword evidence="11" id="KW-0812">Transmembrane</keyword>
<keyword evidence="15" id="KW-1185">Reference proteome</keyword>
<dbReference type="InterPro" id="IPR036097">
    <property type="entry name" value="HisK_dim/P_sf"/>
</dbReference>
<dbReference type="SMART" id="SM00448">
    <property type="entry name" value="REC"/>
    <property type="match status" value="1"/>
</dbReference>
<dbReference type="AlphaFoldDB" id="A0A1H7F2Y7"/>
<dbReference type="EC" id="2.7.13.3" evidence="3"/>
<dbReference type="InterPro" id="IPR004358">
    <property type="entry name" value="Sig_transdc_His_kin-like_C"/>
</dbReference>
<dbReference type="Pfam" id="PF00072">
    <property type="entry name" value="Response_reg"/>
    <property type="match status" value="1"/>
</dbReference>
<evidence type="ECO:0000259" key="12">
    <source>
        <dbReference type="PROSITE" id="PS50109"/>
    </source>
</evidence>
<dbReference type="PANTHER" id="PTHR45339:SF1">
    <property type="entry name" value="HYBRID SIGNAL TRANSDUCTION HISTIDINE KINASE J"/>
    <property type="match status" value="1"/>
</dbReference>
<feature type="transmembrane region" description="Helical" evidence="11">
    <location>
        <begin position="300"/>
        <end position="322"/>
    </location>
</feature>
<gene>
    <name evidence="14" type="ORF">SAMN02910377_00276</name>
</gene>
<dbReference type="InterPro" id="IPR003661">
    <property type="entry name" value="HisK_dim/P_dom"/>
</dbReference>
<dbReference type="FunFam" id="3.30.565.10:FF:000010">
    <property type="entry name" value="Sensor histidine kinase RcsC"/>
    <property type="match status" value="1"/>
</dbReference>
<dbReference type="InterPro" id="IPR005467">
    <property type="entry name" value="His_kinase_dom"/>
</dbReference>
<dbReference type="InterPro" id="IPR011006">
    <property type="entry name" value="CheY-like_superfamily"/>
</dbReference>
<feature type="transmembrane region" description="Helical" evidence="11">
    <location>
        <begin position="7"/>
        <end position="25"/>
    </location>
</feature>
<dbReference type="PRINTS" id="PR00344">
    <property type="entry name" value="BCTRLSENSOR"/>
</dbReference>
<dbReference type="SMART" id="SM00388">
    <property type="entry name" value="HisKA"/>
    <property type="match status" value="1"/>
</dbReference>
<dbReference type="CDD" id="cd17546">
    <property type="entry name" value="REC_hyHK_CKI1_RcsC-like"/>
    <property type="match status" value="1"/>
</dbReference>
<dbReference type="Gene3D" id="1.10.287.130">
    <property type="match status" value="1"/>
</dbReference>
<sequence length="834" mass="94737">MKKRYIVIINILIVGLILFIIVKYANDRAVESNQSSIASFEKMTTTTEQIVANYLEDEQYLCDIWANYINGSAEAGTPMTVDEAISYIRKAKISPEISGHLIYIDDGSMAGISTNARSTDPSDYSVNYSHINIFENLEISNVDGAVNLTRAYTNPLNGVQSIAFLNNIKVLDSETEEMRDALIIRVVPVSRLEQKLVFLKGEYENVEISLIDWDGDYMIHGKSLKNSNFFEYFKSYNPMSAQEYNQVVETIRTDIGSMHIHNSKDEDCVIAYTPLSGLDSWFLVAYIPAYELTLNRSIDWLILGIVVAGLLILLHFNLMILLNFNRKLTVAAEAANQANEAKSYFLSTMSHDIRTPMNAIIGMNEMILRDSHDDEILMYSENIRAAGNTLLGIINDILDFSKIEAGKMEIINVDYNCASLLNDIVNMVQRKADEKNLIFKLDVDPNIPRCLHGDEIRIKQVITNILSNAVKYTKEGDVTFSINSTKCEDNPDYVMLHVSVEDTGIGIKKEDLDKLFAAFERIDEKKNRNIEGTGLGMAIAKSFLDMMGSSIQVESEYGRGSVFSFDLKQKVVKWEPLGEFDSAYKSFLKEREQYKVRFVAPDARILVVDDNEINLKVFVNLLRETKIQIDTAESGDACLTLFKRNFYDVIFLDHMMPDKDGIETIKEMKECTDTPNAKTPVICLTANAVSGMREMYINAGFDDYLTKPIDTSRLENMLCTYISSDLIKQVDREPEQKHKILLVDEDIQFLRRLMELLSNKYEVAVSKSTAQATAYLKSHEAELIIMDDKLDNLAEGEPDKIIRDNFKEKSENEITSLIEDFFAKVADKERREHE</sequence>
<dbReference type="InterPro" id="IPR036890">
    <property type="entry name" value="HATPase_C_sf"/>
</dbReference>
<proteinExistence type="inferred from homology"/>
<evidence type="ECO:0000256" key="6">
    <source>
        <dbReference type="ARBA" id="ARBA00022777"/>
    </source>
</evidence>
<reference evidence="15" key="1">
    <citation type="submission" date="2016-10" db="EMBL/GenBank/DDBJ databases">
        <authorList>
            <person name="Varghese N."/>
        </authorList>
    </citation>
    <scope>NUCLEOTIDE SEQUENCE [LARGE SCALE GENOMIC DNA]</scope>
    <source>
        <strain evidence="15">ACV-9</strain>
    </source>
</reference>
<dbReference type="InterPro" id="IPR001789">
    <property type="entry name" value="Sig_transdc_resp-reg_receiver"/>
</dbReference>
<dbReference type="SUPFAM" id="SSF52172">
    <property type="entry name" value="CheY-like"/>
    <property type="match status" value="2"/>
</dbReference>
<keyword evidence="6 14" id="KW-0808">Transferase</keyword>
<comment type="function">
    <text evidence="8">May play the central regulatory role in sporulation. It may be an element of the effector pathway responsible for the activation of sporulation genes in response to nutritional stress. Spo0A may act in concert with spo0H (a sigma factor) to control the expression of some genes that are critical to the sporulation process.</text>
</comment>